<dbReference type="AlphaFoldDB" id="A0A4U0UBP3"/>
<dbReference type="PANTHER" id="PTHR37783">
    <property type="entry name" value="MEMBRANE PROTEIN, PUTATIVE (AFU_ORTHOLOGUE AFUA_1G04315)-RELATED"/>
    <property type="match status" value="1"/>
</dbReference>
<feature type="domain" description="DUF2470" evidence="2">
    <location>
        <begin position="12"/>
        <end position="85"/>
    </location>
</feature>
<comment type="caution">
    <text evidence="3">The sequence shown here is derived from an EMBL/GenBank/DDBJ whole genome shotgun (WGS) entry which is preliminary data.</text>
</comment>
<keyword evidence="1" id="KW-0472">Membrane</keyword>
<feature type="transmembrane region" description="Helical" evidence="1">
    <location>
        <begin position="185"/>
        <end position="203"/>
    </location>
</feature>
<dbReference type="Pfam" id="PF10615">
    <property type="entry name" value="DUF2470"/>
    <property type="match status" value="1"/>
</dbReference>
<accession>A0A4U0UBP3</accession>
<dbReference type="EMBL" id="NAJL01000004">
    <property type="protein sequence ID" value="TKA32788.1"/>
    <property type="molecule type" value="Genomic_DNA"/>
</dbReference>
<keyword evidence="1" id="KW-1133">Transmembrane helix</keyword>
<evidence type="ECO:0000313" key="4">
    <source>
        <dbReference type="Proteomes" id="UP000308549"/>
    </source>
</evidence>
<evidence type="ECO:0000256" key="1">
    <source>
        <dbReference type="SAM" id="Phobius"/>
    </source>
</evidence>
<keyword evidence="1" id="KW-0812">Transmembrane</keyword>
<dbReference type="OrthoDB" id="5553410at2759"/>
<name>A0A4U0UBP3_9PEZI</name>
<dbReference type="Gene3D" id="3.20.180.10">
    <property type="entry name" value="PNP-oxidase-like"/>
    <property type="match status" value="1"/>
</dbReference>
<proteinExistence type="predicted"/>
<dbReference type="Proteomes" id="UP000308549">
    <property type="component" value="Unassembled WGS sequence"/>
</dbReference>
<sequence>MADQAAKDAAAKTRIITHMNNDHHDSLVRYLERFCNIPSWTAYGGKMTDMDLRSMTFACSGKIYTISLNPPMSSYREARERAVQLDKEALAGLGQSSITVKEYVPPTGFHAVNFLVVAATFLAYSRSWWFEPGGIVEHVLGAGFARFSHAIQPYLFLGMLGIHSAEVAYLVQYKLKKHSVNSRTLLYWQWIGSTFIEGVFAFQRFNQLVARKREEKEKQKH</sequence>
<organism evidence="3 4">
    <name type="scientific">Salinomyces thailandicus</name>
    <dbReference type="NCBI Taxonomy" id="706561"/>
    <lineage>
        <taxon>Eukaryota</taxon>
        <taxon>Fungi</taxon>
        <taxon>Dikarya</taxon>
        <taxon>Ascomycota</taxon>
        <taxon>Pezizomycotina</taxon>
        <taxon>Dothideomycetes</taxon>
        <taxon>Dothideomycetidae</taxon>
        <taxon>Mycosphaerellales</taxon>
        <taxon>Teratosphaeriaceae</taxon>
        <taxon>Salinomyces</taxon>
    </lineage>
</organism>
<dbReference type="InterPro" id="IPR019595">
    <property type="entry name" value="DUF2470"/>
</dbReference>
<evidence type="ECO:0000313" key="3">
    <source>
        <dbReference type="EMBL" id="TKA32788.1"/>
    </source>
</evidence>
<evidence type="ECO:0000259" key="2">
    <source>
        <dbReference type="Pfam" id="PF10615"/>
    </source>
</evidence>
<dbReference type="InterPro" id="IPR037119">
    <property type="entry name" value="Haem_oxidase_HugZ-like_sf"/>
</dbReference>
<gene>
    <name evidence="3" type="ORF">B0A50_01013</name>
</gene>
<keyword evidence="4" id="KW-1185">Reference proteome</keyword>
<dbReference type="PANTHER" id="PTHR37783:SF1">
    <property type="entry name" value="MEMBRANE PROTEIN, PUTATIVE (AFU_ORTHOLOGUE AFUA_1G04315)-RELATED"/>
    <property type="match status" value="1"/>
</dbReference>
<reference evidence="3 4" key="1">
    <citation type="submission" date="2017-03" db="EMBL/GenBank/DDBJ databases">
        <title>Genomes of endolithic fungi from Antarctica.</title>
        <authorList>
            <person name="Coleine C."/>
            <person name="Masonjones S."/>
            <person name="Stajich J.E."/>
        </authorList>
    </citation>
    <scope>NUCLEOTIDE SEQUENCE [LARGE SCALE GENOMIC DNA]</scope>
    <source>
        <strain evidence="3 4">CCFEE 6315</strain>
    </source>
</reference>
<feature type="transmembrane region" description="Helical" evidence="1">
    <location>
        <begin position="154"/>
        <end position="173"/>
    </location>
</feature>
<protein>
    <recommendedName>
        <fullName evidence="2">DUF2470 domain-containing protein</fullName>
    </recommendedName>
</protein>